<accession>A0A149U139</accession>
<keyword evidence="1" id="KW-0812">Transmembrane</keyword>
<proteinExistence type="predicted"/>
<dbReference type="OrthoDB" id="7280440at2"/>
<evidence type="ECO:0000313" key="3">
    <source>
        <dbReference type="Proteomes" id="UP000075411"/>
    </source>
</evidence>
<evidence type="ECO:0008006" key="4">
    <source>
        <dbReference type="Google" id="ProtNLM"/>
    </source>
</evidence>
<keyword evidence="1" id="KW-1133">Transmembrane helix</keyword>
<dbReference type="EMBL" id="LHZT01000108">
    <property type="protein sequence ID" value="KXV59163.1"/>
    <property type="molecule type" value="Genomic_DNA"/>
</dbReference>
<sequence length="185" mass="20647">MTTPPGLYTASASSFPPSTDVVREPLVNWRICLLCYAVLLVLGAGGNTLLHTLHLVPPTNLPQAEFPQFVIAATLVAPVLETFLFFYLPYHVLKKLISSPRIVWGLSFLTTAFLFVIWHHAGSHLYRNWLMASHVGLTGTLCFMGCFYLTTQSGRGSPFWSTALCHLFYNSTLAFVIYLSFWLGN</sequence>
<evidence type="ECO:0000256" key="1">
    <source>
        <dbReference type="SAM" id="Phobius"/>
    </source>
</evidence>
<comment type="caution">
    <text evidence="2">The sequence shown here is derived from an EMBL/GenBank/DDBJ whole genome shotgun (WGS) entry which is preliminary data.</text>
</comment>
<gene>
    <name evidence="2" type="ORF">AD947_04525</name>
</gene>
<dbReference type="RefSeq" id="WP_061487666.1">
    <property type="nucleotide sequence ID" value="NZ_LHZT01000108.1"/>
</dbReference>
<dbReference type="PATRIC" id="fig|104102.12.peg.745"/>
<feature type="transmembrane region" description="Helical" evidence="1">
    <location>
        <begin position="163"/>
        <end position="183"/>
    </location>
</feature>
<name>A0A149U139_9PROT</name>
<dbReference type="Proteomes" id="UP000075411">
    <property type="component" value="Unassembled WGS sequence"/>
</dbReference>
<protein>
    <recommendedName>
        <fullName evidence="4">CPBP family intramembrane metalloprotease</fullName>
    </recommendedName>
</protein>
<reference evidence="2 3" key="1">
    <citation type="submission" date="2015-06" db="EMBL/GenBank/DDBJ databases">
        <title>Improved classification and identification of acetic acid bacteria using matrix-assisted laser desorption/ionization time-of-flight mass spectrometry; Gluconobacter nephelii and Gluconobacter uchimurae are later heterotypic synonyms of Gluconobacter japonicus and Gluconobacter oxydans, respectively.</title>
        <authorList>
            <person name="Li L."/>
            <person name="Cleenwerck I."/>
            <person name="De Vuyst L."/>
            <person name="Vandamme P."/>
        </authorList>
    </citation>
    <scope>NUCLEOTIDE SEQUENCE [LARGE SCALE GENOMIC DNA]</scope>
    <source>
        <strain evidence="2 3">LMG 1663</strain>
    </source>
</reference>
<keyword evidence="1" id="KW-0472">Membrane</keyword>
<feature type="transmembrane region" description="Helical" evidence="1">
    <location>
        <begin position="31"/>
        <end position="50"/>
    </location>
</feature>
<organism evidence="2 3">
    <name type="scientific">Acetobacter tropicalis</name>
    <dbReference type="NCBI Taxonomy" id="104102"/>
    <lineage>
        <taxon>Bacteria</taxon>
        <taxon>Pseudomonadati</taxon>
        <taxon>Pseudomonadota</taxon>
        <taxon>Alphaproteobacteria</taxon>
        <taxon>Acetobacterales</taxon>
        <taxon>Acetobacteraceae</taxon>
        <taxon>Acetobacter</taxon>
    </lineage>
</organism>
<feature type="transmembrane region" description="Helical" evidence="1">
    <location>
        <begin position="131"/>
        <end position="151"/>
    </location>
</feature>
<evidence type="ECO:0000313" key="2">
    <source>
        <dbReference type="EMBL" id="KXV59163.1"/>
    </source>
</evidence>
<dbReference type="AlphaFoldDB" id="A0A149U139"/>
<feature type="transmembrane region" description="Helical" evidence="1">
    <location>
        <begin position="102"/>
        <end position="119"/>
    </location>
</feature>
<feature type="transmembrane region" description="Helical" evidence="1">
    <location>
        <begin position="70"/>
        <end position="90"/>
    </location>
</feature>